<evidence type="ECO:0000256" key="1">
    <source>
        <dbReference type="SAM" id="MobiDB-lite"/>
    </source>
</evidence>
<gene>
    <name evidence="2" type="ORF">QBC32DRAFT_52275</name>
</gene>
<reference evidence="2" key="1">
    <citation type="journal article" date="2023" name="Mol. Phylogenet. Evol.">
        <title>Genome-scale phylogeny and comparative genomics of the fungal order Sordariales.</title>
        <authorList>
            <person name="Hensen N."/>
            <person name="Bonometti L."/>
            <person name="Westerberg I."/>
            <person name="Brannstrom I.O."/>
            <person name="Guillou S."/>
            <person name="Cros-Aarteil S."/>
            <person name="Calhoun S."/>
            <person name="Haridas S."/>
            <person name="Kuo A."/>
            <person name="Mondo S."/>
            <person name="Pangilinan J."/>
            <person name="Riley R."/>
            <person name="LaButti K."/>
            <person name="Andreopoulos B."/>
            <person name="Lipzen A."/>
            <person name="Chen C."/>
            <person name="Yan M."/>
            <person name="Daum C."/>
            <person name="Ng V."/>
            <person name="Clum A."/>
            <person name="Steindorff A."/>
            <person name="Ohm R.A."/>
            <person name="Martin F."/>
            <person name="Silar P."/>
            <person name="Natvig D.O."/>
            <person name="Lalanne C."/>
            <person name="Gautier V."/>
            <person name="Ament-Velasquez S.L."/>
            <person name="Kruys A."/>
            <person name="Hutchinson M.I."/>
            <person name="Powell A.J."/>
            <person name="Barry K."/>
            <person name="Miller A.N."/>
            <person name="Grigoriev I.V."/>
            <person name="Debuchy R."/>
            <person name="Gladieux P."/>
            <person name="Hiltunen Thoren M."/>
            <person name="Johannesson H."/>
        </authorList>
    </citation>
    <scope>NUCLEOTIDE SEQUENCE</scope>
    <source>
        <strain evidence="2">CBS 626.80</strain>
    </source>
</reference>
<proteinExistence type="predicted"/>
<evidence type="ECO:0000313" key="2">
    <source>
        <dbReference type="EMBL" id="KAK3948679.1"/>
    </source>
</evidence>
<feature type="compositionally biased region" description="Basic residues" evidence="1">
    <location>
        <begin position="16"/>
        <end position="28"/>
    </location>
</feature>
<protein>
    <submittedName>
        <fullName evidence="2">Uncharacterized protein</fullName>
    </submittedName>
</protein>
<evidence type="ECO:0000313" key="3">
    <source>
        <dbReference type="Proteomes" id="UP001303222"/>
    </source>
</evidence>
<dbReference type="EMBL" id="MU859250">
    <property type="protein sequence ID" value="KAK3948679.1"/>
    <property type="molecule type" value="Genomic_DNA"/>
</dbReference>
<sequence length="100" mass="11301">MARKCPGSNASIRNGTRLHHQLSHHARHIQSPGQKGSRDLFPPRPPHFLPCLPSCQNPTLFHKAHLKPEHGHEVTEVFDERVCHKDGLLDQSSSSLNYRS</sequence>
<comment type="caution">
    <text evidence="2">The sequence shown here is derived from an EMBL/GenBank/DDBJ whole genome shotgun (WGS) entry which is preliminary data.</text>
</comment>
<reference evidence="2" key="2">
    <citation type="submission" date="2023-06" db="EMBL/GenBank/DDBJ databases">
        <authorList>
            <consortium name="Lawrence Berkeley National Laboratory"/>
            <person name="Mondo S.J."/>
            <person name="Hensen N."/>
            <person name="Bonometti L."/>
            <person name="Westerberg I."/>
            <person name="Brannstrom I.O."/>
            <person name="Guillou S."/>
            <person name="Cros-Aarteil S."/>
            <person name="Calhoun S."/>
            <person name="Haridas S."/>
            <person name="Kuo A."/>
            <person name="Pangilinan J."/>
            <person name="Riley R."/>
            <person name="Labutti K."/>
            <person name="Andreopoulos B."/>
            <person name="Lipzen A."/>
            <person name="Chen C."/>
            <person name="Yanf M."/>
            <person name="Daum C."/>
            <person name="Ng V."/>
            <person name="Clum A."/>
            <person name="Steindorff A."/>
            <person name="Ohm R."/>
            <person name="Martin F."/>
            <person name="Silar P."/>
            <person name="Natvig D."/>
            <person name="Lalanne C."/>
            <person name="Gautier V."/>
            <person name="Ament-Velasquez S.L."/>
            <person name="Kruys A."/>
            <person name="Hutchinson M.I."/>
            <person name="Powell A.J."/>
            <person name="Barry K."/>
            <person name="Miller A.N."/>
            <person name="Grigoriev I.V."/>
            <person name="Debuchy R."/>
            <person name="Gladieux P."/>
            <person name="Thoren M.H."/>
            <person name="Johannesson H."/>
        </authorList>
    </citation>
    <scope>NUCLEOTIDE SEQUENCE</scope>
    <source>
        <strain evidence="2">CBS 626.80</strain>
    </source>
</reference>
<name>A0AAN6SCL6_9PEZI</name>
<dbReference type="Proteomes" id="UP001303222">
    <property type="component" value="Unassembled WGS sequence"/>
</dbReference>
<keyword evidence="3" id="KW-1185">Reference proteome</keyword>
<accession>A0AAN6SCL6</accession>
<feature type="region of interest" description="Disordered" evidence="1">
    <location>
        <begin position="1"/>
        <end position="44"/>
    </location>
</feature>
<dbReference type="AlphaFoldDB" id="A0AAN6SCL6"/>
<organism evidence="2 3">
    <name type="scientific">Pseudoneurospora amorphoporcata</name>
    <dbReference type="NCBI Taxonomy" id="241081"/>
    <lineage>
        <taxon>Eukaryota</taxon>
        <taxon>Fungi</taxon>
        <taxon>Dikarya</taxon>
        <taxon>Ascomycota</taxon>
        <taxon>Pezizomycotina</taxon>
        <taxon>Sordariomycetes</taxon>
        <taxon>Sordariomycetidae</taxon>
        <taxon>Sordariales</taxon>
        <taxon>Sordariaceae</taxon>
        <taxon>Pseudoneurospora</taxon>
    </lineage>
</organism>